<evidence type="ECO:0000256" key="1">
    <source>
        <dbReference type="SAM" id="MobiDB-lite"/>
    </source>
</evidence>
<dbReference type="Gene3D" id="1.10.10.10">
    <property type="entry name" value="Winged helix-like DNA-binding domain superfamily/Winged helix DNA-binding domain"/>
    <property type="match status" value="1"/>
</dbReference>
<dbReference type="RefSeq" id="WP_163959964.1">
    <property type="nucleotide sequence ID" value="NZ_JAAIVB010000005.1"/>
</dbReference>
<name>A0A6B3SG94_9BURK</name>
<dbReference type="AlphaFoldDB" id="A0A6B3SG94"/>
<dbReference type="SUPFAM" id="SSF46689">
    <property type="entry name" value="Homeodomain-like"/>
    <property type="match status" value="1"/>
</dbReference>
<dbReference type="InterPro" id="IPR036388">
    <property type="entry name" value="WH-like_DNA-bd_sf"/>
</dbReference>
<dbReference type="EMBL" id="JAAIVB010000005">
    <property type="protein sequence ID" value="NEX59623.1"/>
    <property type="molecule type" value="Genomic_DNA"/>
</dbReference>
<feature type="region of interest" description="Disordered" evidence="1">
    <location>
        <begin position="48"/>
        <end position="67"/>
    </location>
</feature>
<protein>
    <submittedName>
        <fullName evidence="2">Transposase</fullName>
    </submittedName>
</protein>
<dbReference type="Proteomes" id="UP000482155">
    <property type="component" value="Unassembled WGS sequence"/>
</dbReference>
<feature type="region of interest" description="Disordered" evidence="1">
    <location>
        <begin position="122"/>
        <end position="141"/>
    </location>
</feature>
<sequence>MPVPYSMDLRWRIVQACARGTQSQREVAEYFQVSLATVENILRLYRRAGDVSPRKPDHPGPPARLDDKARAQLRRFLEKQPDMTLAELRQQLVRDNGPLVSTSRICRVLQEMGLRRKKRQYMPANGTPRGYVRSGGGITRK</sequence>
<dbReference type="InterPro" id="IPR009057">
    <property type="entry name" value="Homeodomain-like_sf"/>
</dbReference>
<proteinExistence type="predicted"/>
<evidence type="ECO:0000313" key="3">
    <source>
        <dbReference type="Proteomes" id="UP000482155"/>
    </source>
</evidence>
<accession>A0A6B3SG94</accession>
<evidence type="ECO:0000313" key="2">
    <source>
        <dbReference type="EMBL" id="NEX59623.1"/>
    </source>
</evidence>
<gene>
    <name evidence="2" type="ORF">G3574_00895</name>
</gene>
<dbReference type="Pfam" id="PF13565">
    <property type="entry name" value="HTH_32"/>
    <property type="match status" value="1"/>
</dbReference>
<reference evidence="2 3" key="1">
    <citation type="submission" date="2020-02" db="EMBL/GenBank/DDBJ databases">
        <authorList>
            <person name="Kim M.K."/>
        </authorList>
    </citation>
    <scope>NUCLEOTIDE SEQUENCE [LARGE SCALE GENOMIC DNA]</scope>
    <source>
        <strain evidence="2 3">17J57-3</strain>
    </source>
</reference>
<organism evidence="2 3">
    <name type="scientific">Noviherbaspirillum galbum</name>
    <dbReference type="NCBI Taxonomy" id="2709383"/>
    <lineage>
        <taxon>Bacteria</taxon>
        <taxon>Pseudomonadati</taxon>
        <taxon>Pseudomonadota</taxon>
        <taxon>Betaproteobacteria</taxon>
        <taxon>Burkholderiales</taxon>
        <taxon>Oxalobacteraceae</taxon>
        <taxon>Noviherbaspirillum</taxon>
    </lineage>
</organism>
<comment type="caution">
    <text evidence="2">The sequence shown here is derived from an EMBL/GenBank/DDBJ whole genome shotgun (WGS) entry which is preliminary data.</text>
</comment>
<keyword evidence="3" id="KW-1185">Reference proteome</keyword>